<accession>A0ABQ6BY60</accession>
<comment type="caution">
    <text evidence="3">The sequence shown here is derived from an EMBL/GenBank/DDBJ whole genome shotgun (WGS) entry which is preliminary data.</text>
</comment>
<evidence type="ECO:0000313" key="3">
    <source>
        <dbReference type="EMBL" id="GLS12834.1"/>
    </source>
</evidence>
<reference evidence="4" key="1">
    <citation type="journal article" date="2019" name="Int. J. Syst. Evol. Microbiol.">
        <title>The Global Catalogue of Microorganisms (GCM) 10K type strain sequencing project: providing services to taxonomists for standard genome sequencing and annotation.</title>
        <authorList>
            <consortium name="The Broad Institute Genomics Platform"/>
            <consortium name="The Broad Institute Genome Sequencing Center for Infectious Disease"/>
            <person name="Wu L."/>
            <person name="Ma J."/>
        </authorList>
    </citation>
    <scope>NUCLEOTIDE SEQUENCE [LARGE SCALE GENOMIC DNA]</scope>
    <source>
        <strain evidence="4">NBRC 109341</strain>
    </source>
</reference>
<dbReference type="CDD" id="cd07012">
    <property type="entry name" value="PBP2_Bug_TTT"/>
    <property type="match status" value="1"/>
</dbReference>
<dbReference type="EMBL" id="BSPB01000002">
    <property type="protein sequence ID" value="GLS12834.1"/>
    <property type="molecule type" value="Genomic_DNA"/>
</dbReference>
<dbReference type="Gene3D" id="3.40.190.150">
    <property type="entry name" value="Bordetella uptake gene, domain 1"/>
    <property type="match status" value="1"/>
</dbReference>
<evidence type="ECO:0008006" key="5">
    <source>
        <dbReference type="Google" id="ProtNLM"/>
    </source>
</evidence>
<dbReference type="PIRSF" id="PIRSF017082">
    <property type="entry name" value="YflP"/>
    <property type="match status" value="1"/>
</dbReference>
<protein>
    <recommendedName>
        <fullName evidence="5">Tripartite tricarboxylate transporter substrate binding protein</fullName>
    </recommendedName>
</protein>
<comment type="similarity">
    <text evidence="1">Belongs to the UPF0065 (bug) family.</text>
</comment>
<name>A0ABQ6BY60_9BURK</name>
<sequence length="337" mass="35553">MHSKSRTTALAQPLFRHAGQWLLATAVAVSAHATALADTFPDKPVRMVVPFSAGGTMDTFGRLVAGEMAKALGTSVVIENLTGAGGSIGSNNVARSAADGYSFCFCATGSTVILPLMDNKLPYKVPQDLLPVAHVLRIEQTIVVNADKGAASLAALVEQARTKPTGLLYGTPGIGTSNHLAGELFKQASGTNIEPLHYKGEAPALVDLLSGQIDFMIASVSFAEPHVKAGKMRVLALTGPNRLPNYPAIATIAESGFPGYEATTQVGLHVPKGTPRERIDKLNAALNQALQSKELRERMAANGVTPVGGTPEAYAQFLTQEYEKWGRVIKQAGIKLQ</sequence>
<evidence type="ECO:0000256" key="2">
    <source>
        <dbReference type="SAM" id="SignalP"/>
    </source>
</evidence>
<organism evidence="3 4">
    <name type="scientific">Hydrogenophaga electricum</name>
    <dbReference type="NCBI Taxonomy" id="1230953"/>
    <lineage>
        <taxon>Bacteria</taxon>
        <taxon>Pseudomonadati</taxon>
        <taxon>Pseudomonadota</taxon>
        <taxon>Betaproteobacteria</taxon>
        <taxon>Burkholderiales</taxon>
        <taxon>Comamonadaceae</taxon>
        <taxon>Hydrogenophaga</taxon>
    </lineage>
</organism>
<dbReference type="PANTHER" id="PTHR42928:SF5">
    <property type="entry name" value="BLR1237 PROTEIN"/>
    <property type="match status" value="1"/>
</dbReference>
<feature type="chain" id="PRO_5045591834" description="Tripartite tricarboxylate transporter substrate binding protein" evidence="2">
    <location>
        <begin position="38"/>
        <end position="337"/>
    </location>
</feature>
<dbReference type="InterPro" id="IPR042100">
    <property type="entry name" value="Bug_dom1"/>
</dbReference>
<evidence type="ECO:0000256" key="1">
    <source>
        <dbReference type="ARBA" id="ARBA00006987"/>
    </source>
</evidence>
<dbReference type="Gene3D" id="3.40.190.10">
    <property type="entry name" value="Periplasmic binding protein-like II"/>
    <property type="match status" value="1"/>
</dbReference>
<proteinExistence type="inferred from homology"/>
<dbReference type="PANTHER" id="PTHR42928">
    <property type="entry name" value="TRICARBOXYLATE-BINDING PROTEIN"/>
    <property type="match status" value="1"/>
</dbReference>
<keyword evidence="4" id="KW-1185">Reference proteome</keyword>
<dbReference type="RefSeq" id="WP_284306329.1">
    <property type="nucleotide sequence ID" value="NZ_BSPB01000002.1"/>
</dbReference>
<evidence type="ECO:0000313" key="4">
    <source>
        <dbReference type="Proteomes" id="UP001156903"/>
    </source>
</evidence>
<keyword evidence="2" id="KW-0732">Signal</keyword>
<feature type="signal peptide" evidence="2">
    <location>
        <begin position="1"/>
        <end position="37"/>
    </location>
</feature>
<gene>
    <name evidence="3" type="ORF">GCM10007935_02620</name>
</gene>
<dbReference type="InterPro" id="IPR005064">
    <property type="entry name" value="BUG"/>
</dbReference>
<dbReference type="Pfam" id="PF03401">
    <property type="entry name" value="TctC"/>
    <property type="match status" value="1"/>
</dbReference>
<dbReference type="Proteomes" id="UP001156903">
    <property type="component" value="Unassembled WGS sequence"/>
</dbReference>
<dbReference type="SUPFAM" id="SSF53850">
    <property type="entry name" value="Periplasmic binding protein-like II"/>
    <property type="match status" value="1"/>
</dbReference>